<sequence>MSAEPGKKIHREQLILDAVLTLLAQHGISGVSMRAVASEAGVSLGLVNYYYSDKISLMAAVLERVEKDDMSIVTPDPDKSAEENLRLALHQVNSPKFLTTDYVSLRLQLWALAPSHPSFEEINTRAQKRYRQGLSVLIRAARPELSLSDANKLATDIDIIQNGVWLTSLLGVGRPAVKRATELCETIAFS</sequence>
<dbReference type="InterPro" id="IPR009057">
    <property type="entry name" value="Homeodomain-like_sf"/>
</dbReference>
<evidence type="ECO:0000256" key="2">
    <source>
        <dbReference type="ARBA" id="ARBA00023015"/>
    </source>
</evidence>
<dbReference type="InterPro" id="IPR001647">
    <property type="entry name" value="HTH_TetR"/>
</dbReference>
<dbReference type="SUPFAM" id="SSF46689">
    <property type="entry name" value="Homeodomain-like"/>
    <property type="match status" value="1"/>
</dbReference>
<dbReference type="Proteomes" id="UP000523000">
    <property type="component" value="Unassembled WGS sequence"/>
</dbReference>
<gene>
    <name evidence="7" type="ORF">E9229_001916</name>
</gene>
<dbReference type="PANTHER" id="PTHR30055">
    <property type="entry name" value="HTH-TYPE TRANSCRIPTIONAL REGULATOR RUTR"/>
    <property type="match status" value="1"/>
</dbReference>
<evidence type="ECO:0000313" key="8">
    <source>
        <dbReference type="Proteomes" id="UP000523000"/>
    </source>
</evidence>
<dbReference type="AlphaFoldDB" id="A0A839QM89"/>
<evidence type="ECO:0000256" key="3">
    <source>
        <dbReference type="ARBA" id="ARBA00023125"/>
    </source>
</evidence>
<dbReference type="EMBL" id="JACHVS010000001">
    <property type="protein sequence ID" value="MBB2995725.1"/>
    <property type="molecule type" value="Genomic_DNA"/>
</dbReference>
<dbReference type="SUPFAM" id="SSF48498">
    <property type="entry name" value="Tetracyclin repressor-like, C-terminal domain"/>
    <property type="match status" value="1"/>
</dbReference>
<dbReference type="InterPro" id="IPR039538">
    <property type="entry name" value="BetI_C"/>
</dbReference>
<dbReference type="Gene3D" id="1.10.357.10">
    <property type="entry name" value="Tetracycline Repressor, domain 2"/>
    <property type="match status" value="1"/>
</dbReference>
<dbReference type="PANTHER" id="PTHR30055:SF231">
    <property type="entry name" value="TRANSCRIPTIONAL REGULATORY PROTEIN (PROBABLY DEOR-FAMILY)-RELATED"/>
    <property type="match status" value="1"/>
</dbReference>
<evidence type="ECO:0000259" key="6">
    <source>
        <dbReference type="PROSITE" id="PS50977"/>
    </source>
</evidence>
<feature type="DNA-binding region" description="H-T-H motif" evidence="5">
    <location>
        <begin position="32"/>
        <end position="51"/>
    </location>
</feature>
<evidence type="ECO:0000256" key="1">
    <source>
        <dbReference type="ARBA" id="ARBA00022491"/>
    </source>
</evidence>
<dbReference type="PROSITE" id="PS50977">
    <property type="entry name" value="HTH_TETR_2"/>
    <property type="match status" value="1"/>
</dbReference>
<protein>
    <submittedName>
        <fullName evidence="7">AcrR family transcriptional regulator</fullName>
    </submittedName>
</protein>
<dbReference type="GO" id="GO:0000976">
    <property type="term" value="F:transcription cis-regulatory region binding"/>
    <property type="evidence" value="ECO:0007669"/>
    <property type="project" value="TreeGrafter"/>
</dbReference>
<evidence type="ECO:0000256" key="4">
    <source>
        <dbReference type="ARBA" id="ARBA00023163"/>
    </source>
</evidence>
<dbReference type="Pfam" id="PF13977">
    <property type="entry name" value="TetR_C_6"/>
    <property type="match status" value="1"/>
</dbReference>
<dbReference type="PRINTS" id="PR00455">
    <property type="entry name" value="HTHTETR"/>
</dbReference>
<name>A0A839QM89_9MICC</name>
<dbReference type="Pfam" id="PF00440">
    <property type="entry name" value="TetR_N"/>
    <property type="match status" value="1"/>
</dbReference>
<evidence type="ECO:0000256" key="5">
    <source>
        <dbReference type="PROSITE-ProRule" id="PRU00335"/>
    </source>
</evidence>
<keyword evidence="8" id="KW-1185">Reference proteome</keyword>
<feature type="domain" description="HTH tetR-type" evidence="6">
    <location>
        <begin position="9"/>
        <end position="69"/>
    </location>
</feature>
<comment type="caution">
    <text evidence="7">The sequence shown here is derived from an EMBL/GenBank/DDBJ whole genome shotgun (WGS) entry which is preliminary data.</text>
</comment>
<reference evidence="7 8" key="1">
    <citation type="submission" date="2020-08" db="EMBL/GenBank/DDBJ databases">
        <title>Sequencing the genomes of 1000 actinobacteria strains.</title>
        <authorList>
            <person name="Klenk H.-P."/>
        </authorList>
    </citation>
    <scope>NUCLEOTIDE SEQUENCE [LARGE SCALE GENOMIC DNA]</scope>
    <source>
        <strain evidence="7 8">DSM 22826</strain>
    </source>
</reference>
<proteinExistence type="predicted"/>
<keyword evidence="3 5" id="KW-0238">DNA-binding</keyword>
<dbReference type="InterPro" id="IPR050109">
    <property type="entry name" value="HTH-type_TetR-like_transc_reg"/>
</dbReference>
<dbReference type="GO" id="GO:0003700">
    <property type="term" value="F:DNA-binding transcription factor activity"/>
    <property type="evidence" value="ECO:0007669"/>
    <property type="project" value="TreeGrafter"/>
</dbReference>
<dbReference type="InterPro" id="IPR036271">
    <property type="entry name" value="Tet_transcr_reg_TetR-rel_C_sf"/>
</dbReference>
<keyword evidence="1" id="KW-0678">Repressor</keyword>
<accession>A0A839QM89</accession>
<keyword evidence="2" id="KW-0805">Transcription regulation</keyword>
<organism evidence="7 8">
    <name type="scientific">Paeniglutamicibacter cryotolerans</name>
    <dbReference type="NCBI Taxonomy" id="670079"/>
    <lineage>
        <taxon>Bacteria</taxon>
        <taxon>Bacillati</taxon>
        <taxon>Actinomycetota</taxon>
        <taxon>Actinomycetes</taxon>
        <taxon>Micrococcales</taxon>
        <taxon>Micrococcaceae</taxon>
        <taxon>Paeniglutamicibacter</taxon>
    </lineage>
</organism>
<evidence type="ECO:0000313" key="7">
    <source>
        <dbReference type="EMBL" id="MBB2995725.1"/>
    </source>
</evidence>
<keyword evidence="4" id="KW-0804">Transcription</keyword>